<dbReference type="RefSeq" id="WP_067870069.1">
    <property type="nucleotide sequence ID" value="NZ_JAAXOP010000001.1"/>
</dbReference>
<comment type="caution">
    <text evidence="6">The sequence shown here is derived from an EMBL/GenBank/DDBJ whole genome shotgun (WGS) entry which is preliminary data.</text>
</comment>
<evidence type="ECO:0000256" key="2">
    <source>
        <dbReference type="ARBA" id="ARBA00023125"/>
    </source>
</evidence>
<dbReference type="Proteomes" id="UP000565711">
    <property type="component" value="Unassembled WGS sequence"/>
</dbReference>
<evidence type="ECO:0000313" key="7">
    <source>
        <dbReference type="Proteomes" id="UP000565711"/>
    </source>
</evidence>
<feature type="domain" description="IclR-ED" evidence="5">
    <location>
        <begin position="73"/>
        <end position="240"/>
    </location>
</feature>
<dbReference type="SUPFAM" id="SSF55781">
    <property type="entry name" value="GAF domain-like"/>
    <property type="match status" value="1"/>
</dbReference>
<dbReference type="GO" id="GO:0003677">
    <property type="term" value="F:DNA binding"/>
    <property type="evidence" value="ECO:0007669"/>
    <property type="project" value="UniProtKB-KW"/>
</dbReference>
<dbReference type="InterPro" id="IPR050707">
    <property type="entry name" value="HTH_MetabolicPath_Reg"/>
</dbReference>
<feature type="domain" description="HTH iclR-type" evidence="4">
    <location>
        <begin position="12"/>
        <end position="72"/>
    </location>
</feature>
<accession>A0A846XUI9</accession>
<dbReference type="InterPro" id="IPR036388">
    <property type="entry name" value="WH-like_DNA-bd_sf"/>
</dbReference>
<dbReference type="PROSITE" id="PS51078">
    <property type="entry name" value="ICLR_ED"/>
    <property type="match status" value="1"/>
</dbReference>
<evidence type="ECO:0000259" key="5">
    <source>
        <dbReference type="PROSITE" id="PS51078"/>
    </source>
</evidence>
<dbReference type="SUPFAM" id="SSF46785">
    <property type="entry name" value="Winged helix' DNA-binding domain"/>
    <property type="match status" value="1"/>
</dbReference>
<dbReference type="PANTHER" id="PTHR30136">
    <property type="entry name" value="HELIX-TURN-HELIX TRANSCRIPTIONAL REGULATOR, ICLR FAMILY"/>
    <property type="match status" value="1"/>
</dbReference>
<sequence length="255" mass="27769">MSEVAAADQLPLTMLERATAVMELFHSPDRHLTLGQIAVHTHLPRATVHRIVRQLMRLEWLTHGAGGYTLGRRVRTWAPDTARLSRLRTCAAPVLHELLLATTAVVHLGALQGGEVLYLDKLGGRAASAVPTGVGTRTTAHRSTLGRVCLAQLSPEDIEHRTTAVAPDVDLAALHRRLRRIDHRATDYDDNEFADRLGSVAVAVDASAAIAVVCDRPSALRRIAPRVRAAAAEIRAELTPGPRQIIDHHPPLPKR</sequence>
<evidence type="ECO:0000259" key="4">
    <source>
        <dbReference type="PROSITE" id="PS51077"/>
    </source>
</evidence>
<keyword evidence="1" id="KW-0805">Transcription regulation</keyword>
<gene>
    <name evidence="6" type="ORF">HGA08_00900</name>
</gene>
<dbReference type="GO" id="GO:0003700">
    <property type="term" value="F:DNA-binding transcription factor activity"/>
    <property type="evidence" value="ECO:0007669"/>
    <property type="project" value="TreeGrafter"/>
</dbReference>
<dbReference type="PANTHER" id="PTHR30136:SF35">
    <property type="entry name" value="HTH-TYPE TRANSCRIPTIONAL REGULATOR RV1719"/>
    <property type="match status" value="1"/>
</dbReference>
<dbReference type="InterPro" id="IPR005471">
    <property type="entry name" value="Tscrpt_reg_IclR_N"/>
</dbReference>
<dbReference type="Gene3D" id="3.30.450.40">
    <property type="match status" value="1"/>
</dbReference>
<protein>
    <submittedName>
        <fullName evidence="6">Helix-turn-helix domain-containing protein</fullName>
    </submittedName>
</protein>
<evidence type="ECO:0000256" key="1">
    <source>
        <dbReference type="ARBA" id="ARBA00023015"/>
    </source>
</evidence>
<proteinExistence type="predicted"/>
<dbReference type="Gene3D" id="1.10.10.10">
    <property type="entry name" value="Winged helix-like DNA-binding domain superfamily/Winged helix DNA-binding domain"/>
    <property type="match status" value="1"/>
</dbReference>
<dbReference type="InterPro" id="IPR029016">
    <property type="entry name" value="GAF-like_dom_sf"/>
</dbReference>
<keyword evidence="7" id="KW-1185">Reference proteome</keyword>
<dbReference type="EMBL" id="JAAXOP010000001">
    <property type="protein sequence ID" value="NKY48768.1"/>
    <property type="molecule type" value="Genomic_DNA"/>
</dbReference>
<dbReference type="InterPro" id="IPR014757">
    <property type="entry name" value="Tscrpt_reg_IclR_C"/>
</dbReference>
<dbReference type="Pfam" id="PF09339">
    <property type="entry name" value="HTH_IclR"/>
    <property type="match status" value="1"/>
</dbReference>
<dbReference type="Pfam" id="PF01614">
    <property type="entry name" value="IclR_C"/>
    <property type="match status" value="1"/>
</dbReference>
<dbReference type="GO" id="GO:0045892">
    <property type="term" value="P:negative regulation of DNA-templated transcription"/>
    <property type="evidence" value="ECO:0007669"/>
    <property type="project" value="TreeGrafter"/>
</dbReference>
<evidence type="ECO:0000256" key="3">
    <source>
        <dbReference type="ARBA" id="ARBA00023163"/>
    </source>
</evidence>
<reference evidence="6 7" key="1">
    <citation type="submission" date="2020-04" db="EMBL/GenBank/DDBJ databases">
        <title>MicrobeNet Type strains.</title>
        <authorList>
            <person name="Nicholson A.C."/>
        </authorList>
    </citation>
    <scope>NUCLEOTIDE SEQUENCE [LARGE SCALE GENOMIC DNA]</scope>
    <source>
        <strain evidence="6 7">JCM 12354</strain>
    </source>
</reference>
<keyword evidence="3" id="KW-0804">Transcription</keyword>
<evidence type="ECO:0000313" key="6">
    <source>
        <dbReference type="EMBL" id="NKY48768.1"/>
    </source>
</evidence>
<keyword evidence="2" id="KW-0238">DNA-binding</keyword>
<dbReference type="AlphaFoldDB" id="A0A846XUI9"/>
<dbReference type="InterPro" id="IPR036390">
    <property type="entry name" value="WH_DNA-bd_sf"/>
</dbReference>
<organism evidence="6 7">
    <name type="scientific">Nocardia vermiculata</name>
    <dbReference type="NCBI Taxonomy" id="257274"/>
    <lineage>
        <taxon>Bacteria</taxon>
        <taxon>Bacillati</taxon>
        <taxon>Actinomycetota</taxon>
        <taxon>Actinomycetes</taxon>
        <taxon>Mycobacteriales</taxon>
        <taxon>Nocardiaceae</taxon>
        <taxon>Nocardia</taxon>
    </lineage>
</organism>
<name>A0A846XUI9_9NOCA</name>
<dbReference type="PROSITE" id="PS51077">
    <property type="entry name" value="HTH_ICLR"/>
    <property type="match status" value="1"/>
</dbReference>
<dbReference type="SMART" id="SM00346">
    <property type="entry name" value="HTH_ICLR"/>
    <property type="match status" value="1"/>
</dbReference>